<organism evidence="2 3">
    <name type="scientific">candidate division WOR-1 bacterium RIFOXYC2_FULL_46_14</name>
    <dbReference type="NCBI Taxonomy" id="1802587"/>
    <lineage>
        <taxon>Bacteria</taxon>
        <taxon>Bacillati</taxon>
        <taxon>Saganbacteria</taxon>
    </lineage>
</organism>
<accession>A0A1F4U3K1</accession>
<gene>
    <name evidence="2" type="ORF">A2438_08035</name>
</gene>
<sequence length="416" mass="42602">MRKFLLSLFALLVFVSVSHAAVPTQINVQGILKDSSGNLLANKTYSIVFSIYSASSGGSPLWTETQSVPVKDGIYNVQIGSVNTALDTTTVFDGKTRYLGIKLADESTEKSPRIALITVPYAFRATVADSVVTSSGTTGNVVELGPTSEQKTANQYGINVKSTYKGGVGIYGQGMDYSTGVKGQSVNGKGVEGISTNGQGGFFQSSGGYGVIGMGDVASGVYGYSAQDSAGFFESNGSTGVGVYGKGAAKGGSFEATGTGGIGVYGYSKTGDGVLGWAGESIVGVARKNGVYGKNDHVEGKGVYGRSENGLGVVGYSPNGTGVLGKGAVYGGSFEATGTNGVGIYAVAKGVDGFSGYFSGGKGLKIDTGPLYLVNPGSAPLTVNHAGEQGQIVYDSQYLYICIVANQWKRVALSSW</sequence>
<evidence type="ECO:0000313" key="3">
    <source>
        <dbReference type="Proteomes" id="UP000179242"/>
    </source>
</evidence>
<dbReference type="Proteomes" id="UP000179242">
    <property type="component" value="Unassembled WGS sequence"/>
</dbReference>
<dbReference type="EMBL" id="MEUJ01000008">
    <property type="protein sequence ID" value="OGC39492.1"/>
    <property type="molecule type" value="Genomic_DNA"/>
</dbReference>
<keyword evidence="1" id="KW-0732">Signal</keyword>
<proteinExistence type="predicted"/>
<reference evidence="2 3" key="1">
    <citation type="journal article" date="2016" name="Nat. Commun.">
        <title>Thousands of microbial genomes shed light on interconnected biogeochemical processes in an aquifer system.</title>
        <authorList>
            <person name="Anantharaman K."/>
            <person name="Brown C.T."/>
            <person name="Hug L.A."/>
            <person name="Sharon I."/>
            <person name="Castelle C.J."/>
            <person name="Probst A.J."/>
            <person name="Thomas B.C."/>
            <person name="Singh A."/>
            <person name="Wilkins M.J."/>
            <person name="Karaoz U."/>
            <person name="Brodie E.L."/>
            <person name="Williams K.H."/>
            <person name="Hubbard S.S."/>
            <person name="Banfield J.F."/>
        </authorList>
    </citation>
    <scope>NUCLEOTIDE SEQUENCE [LARGE SCALE GENOMIC DNA]</scope>
</reference>
<comment type="caution">
    <text evidence="2">The sequence shown here is derived from an EMBL/GenBank/DDBJ whole genome shotgun (WGS) entry which is preliminary data.</text>
</comment>
<feature type="signal peptide" evidence="1">
    <location>
        <begin position="1"/>
        <end position="20"/>
    </location>
</feature>
<evidence type="ECO:0000313" key="2">
    <source>
        <dbReference type="EMBL" id="OGC39492.1"/>
    </source>
</evidence>
<protein>
    <submittedName>
        <fullName evidence="2">Uncharacterized protein</fullName>
    </submittedName>
</protein>
<evidence type="ECO:0000256" key="1">
    <source>
        <dbReference type="SAM" id="SignalP"/>
    </source>
</evidence>
<dbReference type="AlphaFoldDB" id="A0A1F4U3K1"/>
<name>A0A1F4U3K1_UNCSA</name>
<feature type="chain" id="PRO_5009514714" evidence="1">
    <location>
        <begin position="21"/>
        <end position="416"/>
    </location>
</feature>